<dbReference type="AlphaFoldDB" id="S0F4X7"/>
<proteinExistence type="predicted"/>
<evidence type="ECO:0000313" key="1">
    <source>
        <dbReference type="EMBL" id="EEF75129.1"/>
    </source>
</evidence>
<dbReference type="EMBL" id="ACBW01000041">
    <property type="protein sequence ID" value="EEF75129.1"/>
    <property type="molecule type" value="Genomic_DNA"/>
</dbReference>
<organism evidence="1 2">
    <name type="scientific">Phocaeicola coprophilus DSM 18228 = JCM 13818</name>
    <dbReference type="NCBI Taxonomy" id="547042"/>
    <lineage>
        <taxon>Bacteria</taxon>
        <taxon>Pseudomonadati</taxon>
        <taxon>Bacteroidota</taxon>
        <taxon>Bacteroidia</taxon>
        <taxon>Bacteroidales</taxon>
        <taxon>Bacteroidaceae</taxon>
        <taxon>Phocaeicola</taxon>
    </lineage>
</organism>
<reference evidence="1 2" key="1">
    <citation type="submission" date="2008-12" db="EMBL/GenBank/DDBJ databases">
        <authorList>
            <person name="Fulton L."/>
            <person name="Clifton S."/>
            <person name="Fulton B."/>
            <person name="Xu J."/>
            <person name="Minx P."/>
            <person name="Pepin K.H."/>
            <person name="Johnson M."/>
            <person name="Bhonagiri V."/>
            <person name="Nash W.E."/>
            <person name="Mardis E.R."/>
            <person name="Wilson R.K."/>
        </authorList>
    </citation>
    <scope>NUCLEOTIDE SEQUENCE [LARGE SCALE GENOMIC DNA]</scope>
    <source>
        <strain evidence="1 2">DSM 18228</strain>
    </source>
</reference>
<keyword evidence="2" id="KW-1185">Reference proteome</keyword>
<comment type="caution">
    <text evidence="1">The sequence shown here is derived from an EMBL/GenBank/DDBJ whole genome shotgun (WGS) entry which is preliminary data.</text>
</comment>
<accession>S0F4X7</accession>
<dbReference type="HOGENOM" id="CLU_3095430_0_0_10"/>
<sequence>MFIIITRPLIHYSQKFSSQYILPKFRNKASSIDLPIADSRKTFQIYGVKYS</sequence>
<gene>
    <name evidence="1" type="ORF">BACCOPRO_00612</name>
</gene>
<dbReference type="Proteomes" id="UP000014073">
    <property type="component" value="Unassembled WGS sequence"/>
</dbReference>
<name>S0F4X7_9BACT</name>
<evidence type="ECO:0000313" key="2">
    <source>
        <dbReference type="Proteomes" id="UP000014073"/>
    </source>
</evidence>
<protein>
    <submittedName>
        <fullName evidence="1">Uncharacterized protein</fullName>
    </submittedName>
</protein>